<proteinExistence type="predicted"/>
<reference evidence="1 2" key="1">
    <citation type="submission" date="2014-05" db="EMBL/GenBank/DDBJ databases">
        <title>ATOL: Assembling a taxonomically balanced genome-scale reconstruction of the evolutionary history of the Enterobacteriaceae.</title>
        <authorList>
            <person name="Plunkett G.III."/>
            <person name="Neeno-Eckwall E.C."/>
            <person name="Glasner J.D."/>
            <person name="Perna N.T."/>
        </authorList>
    </citation>
    <scope>NUCLEOTIDE SEQUENCE [LARGE SCALE GENOMIC DNA]</scope>
    <source>
        <strain evidence="1 2">ATCC 33301</strain>
    </source>
</reference>
<gene>
    <name evidence="1" type="ORF">GTPT_2340</name>
</gene>
<protein>
    <submittedName>
        <fullName evidence="1">Uncharacterized protein</fullName>
    </submittedName>
</protein>
<accession>A0A085JEZ3</accession>
<dbReference type="Proteomes" id="UP000028602">
    <property type="component" value="Unassembled WGS sequence"/>
</dbReference>
<evidence type="ECO:0000313" key="2">
    <source>
        <dbReference type="Proteomes" id="UP000028602"/>
    </source>
</evidence>
<evidence type="ECO:0000313" key="1">
    <source>
        <dbReference type="EMBL" id="KFD19039.1"/>
    </source>
</evidence>
<keyword evidence="2" id="KW-1185">Reference proteome</keyword>
<dbReference type="eggNOG" id="ENOG50337FT">
    <property type="taxonomic scope" value="Bacteria"/>
</dbReference>
<comment type="caution">
    <text evidence="1">The sequence shown here is derived from an EMBL/GenBank/DDBJ whole genome shotgun (WGS) entry which is preliminary data.</text>
</comment>
<dbReference type="RefSeq" id="WP_029989586.1">
    <property type="nucleotide sequence ID" value="NZ_ATMJ01000004.1"/>
</dbReference>
<dbReference type="AlphaFoldDB" id="A0A085JEZ3"/>
<name>A0A085JEZ3_9GAMM</name>
<dbReference type="EMBL" id="JMPR01000035">
    <property type="protein sequence ID" value="KFD19039.1"/>
    <property type="molecule type" value="Genomic_DNA"/>
</dbReference>
<organism evidence="1 2">
    <name type="scientific">Tatumella ptyseos ATCC 33301</name>
    <dbReference type="NCBI Taxonomy" id="1005995"/>
    <lineage>
        <taxon>Bacteria</taxon>
        <taxon>Pseudomonadati</taxon>
        <taxon>Pseudomonadota</taxon>
        <taxon>Gammaproteobacteria</taxon>
        <taxon>Enterobacterales</taxon>
        <taxon>Erwiniaceae</taxon>
        <taxon>Tatumella</taxon>
    </lineage>
</organism>
<dbReference type="OrthoDB" id="6539632at2"/>
<sequence>MLKDYLKIDEGDQLEHADVVKLKNRGQEEVNQWIIVDKDGAHKGTVSLYDKLNCRRSYSANYRITQRDLSGRIVVDRLTDAL</sequence>